<gene>
    <name evidence="2" type="ORF">FRACYDRAFT_218940</name>
</gene>
<feature type="compositionally biased region" description="Low complexity" evidence="1">
    <location>
        <begin position="20"/>
        <end position="43"/>
    </location>
</feature>
<feature type="compositionally biased region" description="Acidic residues" evidence="1">
    <location>
        <begin position="79"/>
        <end position="89"/>
    </location>
</feature>
<dbReference type="InParanoid" id="A0A1E7F703"/>
<keyword evidence="3" id="KW-1185">Reference proteome</keyword>
<feature type="compositionally biased region" description="Basic and acidic residues" evidence="1">
    <location>
        <begin position="1"/>
        <end position="16"/>
    </location>
</feature>
<evidence type="ECO:0000313" key="3">
    <source>
        <dbReference type="Proteomes" id="UP000095751"/>
    </source>
</evidence>
<dbReference type="AlphaFoldDB" id="A0A1E7F703"/>
<organism evidence="2 3">
    <name type="scientific">Fragilariopsis cylindrus CCMP1102</name>
    <dbReference type="NCBI Taxonomy" id="635003"/>
    <lineage>
        <taxon>Eukaryota</taxon>
        <taxon>Sar</taxon>
        <taxon>Stramenopiles</taxon>
        <taxon>Ochrophyta</taxon>
        <taxon>Bacillariophyta</taxon>
        <taxon>Bacillariophyceae</taxon>
        <taxon>Bacillariophycidae</taxon>
        <taxon>Bacillariales</taxon>
        <taxon>Bacillariaceae</taxon>
        <taxon>Fragilariopsis</taxon>
    </lineage>
</organism>
<dbReference type="KEGG" id="fcy:FRACYDRAFT_218940"/>
<sequence>MPANDKKYHNEDKDNGNEDSSSSSSSPSSSSSSSKSSSTSSPSQESIDEDQSCSSELRKELQKLGLSSSFVVHHKGEGKDDETETEIDMDSLGNGSYIDDLMGQRIEREKIQREETMEIAL</sequence>
<reference evidence="2 3" key="1">
    <citation type="submission" date="2016-09" db="EMBL/GenBank/DDBJ databases">
        <title>Extensive genetic diversity and differential bi-allelic expression allows diatom success in the polar Southern Ocean.</title>
        <authorList>
            <consortium name="DOE Joint Genome Institute"/>
            <person name="Mock T."/>
            <person name="Otillar R.P."/>
            <person name="Strauss J."/>
            <person name="Dupont C."/>
            <person name="Frickenhaus S."/>
            <person name="Maumus F."/>
            <person name="Mcmullan M."/>
            <person name="Sanges R."/>
            <person name="Schmutz J."/>
            <person name="Toseland A."/>
            <person name="Valas R."/>
            <person name="Veluchamy A."/>
            <person name="Ward B.J."/>
            <person name="Allen A."/>
            <person name="Barry K."/>
            <person name="Falciatore A."/>
            <person name="Ferrante M."/>
            <person name="Fortunato A.E."/>
            <person name="Gloeckner G."/>
            <person name="Gruber A."/>
            <person name="Hipkin R."/>
            <person name="Janech M."/>
            <person name="Kroth P."/>
            <person name="Leese F."/>
            <person name="Lindquist E."/>
            <person name="Lyon B.R."/>
            <person name="Martin J."/>
            <person name="Mayer C."/>
            <person name="Parker M."/>
            <person name="Quesneville H."/>
            <person name="Raymond J."/>
            <person name="Uhlig C."/>
            <person name="Valentin K.U."/>
            <person name="Worden A.Z."/>
            <person name="Armbrust E.V."/>
            <person name="Bowler C."/>
            <person name="Green B."/>
            <person name="Moulton V."/>
            <person name="Van Oosterhout C."/>
            <person name="Grigoriev I."/>
        </authorList>
    </citation>
    <scope>NUCLEOTIDE SEQUENCE [LARGE SCALE GENOMIC DNA]</scope>
    <source>
        <strain evidence="2 3">CCMP1102</strain>
    </source>
</reference>
<protein>
    <submittedName>
        <fullName evidence="2">Uncharacterized protein</fullName>
    </submittedName>
</protein>
<accession>A0A1E7F703</accession>
<dbReference type="Proteomes" id="UP000095751">
    <property type="component" value="Unassembled WGS sequence"/>
</dbReference>
<feature type="non-terminal residue" evidence="2">
    <location>
        <position position="121"/>
    </location>
</feature>
<dbReference type="EMBL" id="KV784361">
    <property type="protein sequence ID" value="OEU13930.1"/>
    <property type="molecule type" value="Genomic_DNA"/>
</dbReference>
<name>A0A1E7F703_9STRA</name>
<evidence type="ECO:0000313" key="2">
    <source>
        <dbReference type="EMBL" id="OEU13930.1"/>
    </source>
</evidence>
<evidence type="ECO:0000256" key="1">
    <source>
        <dbReference type="SAM" id="MobiDB-lite"/>
    </source>
</evidence>
<proteinExistence type="predicted"/>
<feature type="region of interest" description="Disordered" evidence="1">
    <location>
        <begin position="1"/>
        <end position="100"/>
    </location>
</feature>